<keyword evidence="3" id="KW-1185">Reference proteome</keyword>
<dbReference type="RefSeq" id="WP_011646149.1">
    <property type="nucleotide sequence ID" value="NZ_ARYI01000002.1"/>
</dbReference>
<feature type="domain" description="Beta-lactamase-related" evidence="1">
    <location>
        <begin position="22"/>
        <end position="364"/>
    </location>
</feature>
<comment type="caution">
    <text evidence="2">The sequence shown here is derived from an EMBL/GenBank/DDBJ whole genome shotgun (WGS) entry which is preliminary data.</text>
</comment>
<dbReference type="SUPFAM" id="SSF56601">
    <property type="entry name" value="beta-lactamase/transpeptidase-like"/>
    <property type="match status" value="1"/>
</dbReference>
<evidence type="ECO:0000313" key="3">
    <source>
        <dbReference type="Proteomes" id="UP000025061"/>
    </source>
</evidence>
<dbReference type="InterPro" id="IPR052907">
    <property type="entry name" value="Beta-lactamase/esterase"/>
</dbReference>
<reference evidence="2 3" key="1">
    <citation type="submission" date="2013-04" db="EMBL/GenBank/DDBJ databases">
        <title>Hyphomonas hirschiana VP5 Genome Sequencing.</title>
        <authorList>
            <person name="Lai Q."/>
            <person name="Shao Z."/>
        </authorList>
    </citation>
    <scope>NUCLEOTIDE SEQUENCE [LARGE SCALE GENOMIC DNA]</scope>
    <source>
        <strain evidence="2 3">VP5</strain>
    </source>
</reference>
<dbReference type="InterPro" id="IPR001466">
    <property type="entry name" value="Beta-lactam-related"/>
</dbReference>
<dbReference type="InterPro" id="IPR012338">
    <property type="entry name" value="Beta-lactam/transpept-like"/>
</dbReference>
<organism evidence="2 3">
    <name type="scientific">Hyphomonas hirschiana VP5</name>
    <dbReference type="NCBI Taxonomy" id="1280951"/>
    <lineage>
        <taxon>Bacteria</taxon>
        <taxon>Pseudomonadati</taxon>
        <taxon>Pseudomonadota</taxon>
        <taxon>Alphaproteobacteria</taxon>
        <taxon>Hyphomonadales</taxon>
        <taxon>Hyphomonadaceae</taxon>
        <taxon>Hyphomonas</taxon>
    </lineage>
</organism>
<accession>A0A059FZG2</accession>
<proteinExistence type="predicted"/>
<name>A0A059FZG2_9PROT</name>
<evidence type="ECO:0000313" key="2">
    <source>
        <dbReference type="EMBL" id="KCZ95915.1"/>
    </source>
</evidence>
<dbReference type="Pfam" id="PF00144">
    <property type="entry name" value="Beta-lactamase"/>
    <property type="match status" value="1"/>
</dbReference>
<dbReference type="Gene3D" id="3.40.710.10">
    <property type="entry name" value="DD-peptidase/beta-lactamase superfamily"/>
    <property type="match status" value="1"/>
</dbReference>
<dbReference type="PANTHER" id="PTHR43319:SF3">
    <property type="entry name" value="BETA-LACTAMASE-RELATED DOMAIN-CONTAINING PROTEIN"/>
    <property type="match status" value="1"/>
</dbReference>
<dbReference type="PANTHER" id="PTHR43319">
    <property type="entry name" value="BETA-LACTAMASE-RELATED"/>
    <property type="match status" value="1"/>
</dbReference>
<dbReference type="OrthoDB" id="5705574at2"/>
<sequence length="379" mass="40642">MSQTEIHGSVEARFAPVRDAFAQNFTNGGENGAAFCMTLEGKPIVDIWGGYADEEQTRPWQKGTLVNVYSTTKTMTALTALFLADKGALKFEDPVAKYWPEFAAAGKADVTVAHLMSHSAGLSGWKEPIVREDLYDWEKATSLLAAQEPYWKPGSAPGYHAMTQGYLVGEVIRRVAGETVGTVFRKEIAGPLGADFHIGLPATEDHRVADLTPPPPGAGMGEGAVDPLIMNLMNPPINPLDTRTRAWRAAEIPAAGGTGNARSVALVHTILANGGYANGKQIMSEAGCRKALEFQIEGEDKILRVPVRYGLGFGLPGGIANFPNPNTIFWGGYGGSLAVIDMDQRATYAYVMNKMAPTTTGDLRAFGMLMAAWQVFMAG</sequence>
<dbReference type="Proteomes" id="UP000025061">
    <property type="component" value="Unassembled WGS sequence"/>
</dbReference>
<dbReference type="AlphaFoldDB" id="A0A059FZG2"/>
<protein>
    <submittedName>
        <fullName evidence="2">Putative esterase</fullName>
    </submittedName>
</protein>
<gene>
    <name evidence="2" type="ORF">HHI_04052</name>
</gene>
<dbReference type="EMBL" id="ARYI01000002">
    <property type="protein sequence ID" value="KCZ95915.1"/>
    <property type="molecule type" value="Genomic_DNA"/>
</dbReference>
<evidence type="ECO:0000259" key="1">
    <source>
        <dbReference type="Pfam" id="PF00144"/>
    </source>
</evidence>
<dbReference type="PATRIC" id="fig|1280951.3.peg.827"/>